<protein>
    <recommendedName>
        <fullName evidence="6">Medium-chain acyl-CoA ligase ACSF2, mitochondrial</fullName>
        <ecNumber evidence="5">6.2.1.2</ecNumber>
    </recommendedName>
</protein>
<feature type="domain" description="AMP-dependent synthetase/ligase" evidence="9">
    <location>
        <begin position="35"/>
        <end position="407"/>
    </location>
</feature>
<dbReference type="AlphaFoldDB" id="Q4S8M4"/>
<dbReference type="InterPro" id="IPR020845">
    <property type="entry name" value="AMP-binding_CS"/>
</dbReference>
<evidence type="ECO:0000256" key="8">
    <source>
        <dbReference type="ARBA" id="ARBA00048277"/>
    </source>
</evidence>
<evidence type="ECO:0000256" key="6">
    <source>
        <dbReference type="ARBA" id="ARBA00039638"/>
    </source>
</evidence>
<dbReference type="SUPFAM" id="SSF56801">
    <property type="entry name" value="Acetyl-CoA synthetase-like"/>
    <property type="match status" value="1"/>
</dbReference>
<dbReference type="GO" id="GO:0006631">
    <property type="term" value="P:fatty acid metabolic process"/>
    <property type="evidence" value="ECO:0007669"/>
    <property type="project" value="TreeGrafter"/>
</dbReference>
<evidence type="ECO:0000256" key="3">
    <source>
        <dbReference type="ARBA" id="ARBA00023098"/>
    </source>
</evidence>
<reference evidence="10" key="1">
    <citation type="journal article" date="2004" name="Nature">
        <title>Genome duplication in the teleost fish Tetraodon nigroviridis reveals the early vertebrate proto-karyotype.</title>
        <authorList>
            <person name="Jaillon O."/>
            <person name="Aury J.-M."/>
            <person name="Brunet F."/>
            <person name="Petit J.-L."/>
            <person name="Stange-Thomann N."/>
            <person name="Mauceli E."/>
            <person name="Bouneau L."/>
            <person name="Fischer C."/>
            <person name="Ozouf-Costaz C."/>
            <person name="Bernot A."/>
            <person name="Nicaud S."/>
            <person name="Jaffe D."/>
            <person name="Fisher S."/>
            <person name="Lutfalla G."/>
            <person name="Dossat C."/>
            <person name="Segurens B."/>
            <person name="Dasilva C."/>
            <person name="Salanoubat M."/>
            <person name="Levy M."/>
            <person name="Boudet N."/>
            <person name="Castellano S."/>
            <person name="Anthouard V."/>
            <person name="Jubin C."/>
            <person name="Castelli V."/>
            <person name="Katinka M."/>
            <person name="Vacherie B."/>
            <person name="Biemont C."/>
            <person name="Skalli Z."/>
            <person name="Cattolico L."/>
            <person name="Poulain J."/>
            <person name="De Berardinis V."/>
            <person name="Cruaud C."/>
            <person name="Duprat S."/>
            <person name="Brottier P."/>
            <person name="Coutanceau J.-P."/>
            <person name="Gouzy J."/>
            <person name="Parra G."/>
            <person name="Lardier G."/>
            <person name="Chapple C."/>
            <person name="McKernan K.J."/>
            <person name="McEwan P."/>
            <person name="Bosak S."/>
            <person name="Kellis M."/>
            <person name="Volff J.-N."/>
            <person name="Guigo R."/>
            <person name="Zody M.C."/>
            <person name="Mesirov J."/>
            <person name="Lindblad-Toh K."/>
            <person name="Birren B."/>
            <person name="Nusbaum C."/>
            <person name="Kahn D."/>
            <person name="Robinson-Rechavi M."/>
            <person name="Laudet V."/>
            <person name="Schachter V."/>
            <person name="Quetier F."/>
            <person name="Saurin W."/>
            <person name="Scarpelli C."/>
            <person name="Wincker P."/>
            <person name="Lander E.S."/>
            <person name="Weissenbach J."/>
            <person name="Roest Crollius H."/>
        </authorList>
    </citation>
    <scope>NUCLEOTIDE SEQUENCE [LARGE SCALE GENOMIC DNA]</scope>
</reference>
<dbReference type="GO" id="GO:0031956">
    <property type="term" value="F:medium-chain fatty acid-CoA ligase activity"/>
    <property type="evidence" value="ECO:0007669"/>
    <property type="project" value="UniProtKB-EC"/>
</dbReference>
<dbReference type="KEGG" id="tng:GSTEN00022277G001"/>
<dbReference type="InterPro" id="IPR000873">
    <property type="entry name" value="AMP-dep_synth/lig_dom"/>
</dbReference>
<name>Q4S8M4_TETNG</name>
<evidence type="ECO:0000256" key="1">
    <source>
        <dbReference type="ARBA" id="ARBA00006432"/>
    </source>
</evidence>
<evidence type="ECO:0000259" key="9">
    <source>
        <dbReference type="Pfam" id="PF00501"/>
    </source>
</evidence>
<comment type="function">
    <text evidence="4">Acyl-CoA synthases catalyze the initial reaction in fatty acid metabolism, by forming a thioester with CoA. Has some preference toward medium-chain substrates. Plays a role in adipocyte differentiation.</text>
</comment>
<evidence type="ECO:0000256" key="5">
    <source>
        <dbReference type="ARBA" id="ARBA00039009"/>
    </source>
</evidence>
<evidence type="ECO:0000256" key="4">
    <source>
        <dbReference type="ARBA" id="ARBA00037247"/>
    </source>
</evidence>
<accession>Q4S8M4</accession>
<keyword evidence="2" id="KW-0436">Ligase</keyword>
<gene>
    <name evidence="10" type="ORF">GSTENG00022277001</name>
</gene>
<sequence>SVHVDSPPAVPALTTSYVRGTSSAPLVLHTVGEVLQRTVERFPEREALVFVEQGVRKTFAQFQQDVDGVAAGLLAIGLTKGDRLCLWGPNSYEWVLMQFATAKAGIILVCMNSAYQSQEADYVLRKVSSSCVNNPVQVGCRLYPSLLLSWQVECKAVACPTQFKSHKYCDILRQICPEMEASSPGDIRSSRLPELRSVVVLDSPQPGTFSLEEVMQAGSSRSRQQLQDLQRTLTSDDPINILFTSGTTGFPKAATLSHFNIVNNSNLFGRRAEYDWRSVRICIPVPMFHCFGAVIGGIGMAVHGTSLVFPSAGYKIKTTLETLQNERCTDLFGTPTIFVDMVNYQHLDKYDLSSVYGGEKNTPTGRFSSAIPTGVTRSAPFCSGCSAGVIGGAPCSPELMKDMIVSTGIKKITVSLDFINNNVILGIVAKMLVLTEKKMFVSFGF</sequence>
<evidence type="ECO:0000313" key="10">
    <source>
        <dbReference type="EMBL" id="CAG03008.1"/>
    </source>
</evidence>
<feature type="non-terminal residue" evidence="10">
    <location>
        <position position="445"/>
    </location>
</feature>
<reference evidence="10" key="2">
    <citation type="submission" date="2004-02" db="EMBL/GenBank/DDBJ databases">
        <authorList>
            <consortium name="Genoscope"/>
            <consortium name="Whitehead Institute Centre for Genome Research"/>
        </authorList>
    </citation>
    <scope>NUCLEOTIDE SEQUENCE</scope>
</reference>
<comment type="caution">
    <text evidence="10">The sequence shown here is derived from an EMBL/GenBank/DDBJ whole genome shotgun (WGS) entry which is preliminary data.</text>
</comment>
<organism evidence="10">
    <name type="scientific">Tetraodon nigroviridis</name>
    <name type="common">Spotted green pufferfish</name>
    <name type="synonym">Chelonodon nigroviridis</name>
    <dbReference type="NCBI Taxonomy" id="99883"/>
    <lineage>
        <taxon>Eukaryota</taxon>
        <taxon>Metazoa</taxon>
        <taxon>Chordata</taxon>
        <taxon>Craniata</taxon>
        <taxon>Vertebrata</taxon>
        <taxon>Euteleostomi</taxon>
        <taxon>Actinopterygii</taxon>
        <taxon>Neopterygii</taxon>
        <taxon>Teleostei</taxon>
        <taxon>Neoteleostei</taxon>
        <taxon>Acanthomorphata</taxon>
        <taxon>Eupercaria</taxon>
        <taxon>Tetraodontiformes</taxon>
        <taxon>Tetradontoidea</taxon>
        <taxon>Tetraodontidae</taxon>
        <taxon>Tetraodon</taxon>
    </lineage>
</organism>
<evidence type="ECO:0000256" key="2">
    <source>
        <dbReference type="ARBA" id="ARBA00022598"/>
    </source>
</evidence>
<comment type="catalytic activity">
    <reaction evidence="8">
        <text>a medium-chain fatty acid + ATP + CoA = a medium-chain fatty acyl-CoA + AMP + diphosphate</text>
        <dbReference type="Rhea" id="RHEA:48340"/>
        <dbReference type="ChEBI" id="CHEBI:30616"/>
        <dbReference type="ChEBI" id="CHEBI:33019"/>
        <dbReference type="ChEBI" id="CHEBI:57287"/>
        <dbReference type="ChEBI" id="CHEBI:59558"/>
        <dbReference type="ChEBI" id="CHEBI:90546"/>
        <dbReference type="ChEBI" id="CHEBI:456215"/>
        <dbReference type="EC" id="6.2.1.2"/>
    </reaction>
</comment>
<dbReference type="Pfam" id="PF00501">
    <property type="entry name" value="AMP-binding"/>
    <property type="match status" value="1"/>
</dbReference>
<dbReference type="PANTHER" id="PTHR43201:SF5">
    <property type="entry name" value="MEDIUM-CHAIN ACYL-COA LIGASE ACSF2, MITOCHONDRIAL"/>
    <property type="match status" value="1"/>
</dbReference>
<dbReference type="OrthoDB" id="10253115at2759"/>
<proteinExistence type="inferred from homology"/>
<dbReference type="EC" id="6.2.1.2" evidence="5"/>
<keyword evidence="3" id="KW-0443">Lipid metabolism</keyword>
<dbReference type="PROSITE" id="PS00455">
    <property type="entry name" value="AMP_BINDING"/>
    <property type="match status" value="1"/>
</dbReference>
<dbReference type="EMBL" id="CAAE01014705">
    <property type="protein sequence ID" value="CAG03008.1"/>
    <property type="molecule type" value="Genomic_DNA"/>
</dbReference>
<comment type="catalytic activity">
    <reaction evidence="7">
        <text>octanoate + ATP + CoA = octanoyl-CoA + AMP + diphosphate</text>
        <dbReference type="Rhea" id="RHEA:33631"/>
        <dbReference type="ChEBI" id="CHEBI:25646"/>
        <dbReference type="ChEBI" id="CHEBI:30616"/>
        <dbReference type="ChEBI" id="CHEBI:33019"/>
        <dbReference type="ChEBI" id="CHEBI:57287"/>
        <dbReference type="ChEBI" id="CHEBI:57386"/>
        <dbReference type="ChEBI" id="CHEBI:456215"/>
    </reaction>
</comment>
<comment type="similarity">
    <text evidence="1">Belongs to the ATP-dependent AMP-binding enzyme family.</text>
</comment>
<evidence type="ECO:0000256" key="7">
    <source>
        <dbReference type="ARBA" id="ARBA00047319"/>
    </source>
</evidence>
<dbReference type="PANTHER" id="PTHR43201">
    <property type="entry name" value="ACYL-COA SYNTHETASE"/>
    <property type="match status" value="1"/>
</dbReference>
<dbReference type="Gene3D" id="3.40.50.980">
    <property type="match status" value="3"/>
</dbReference>